<name>A0A8K0AH84_BRALA</name>
<dbReference type="AlphaFoldDB" id="A0A8K0AH84"/>
<feature type="compositionally biased region" description="Polar residues" evidence="2">
    <location>
        <begin position="7"/>
        <end position="26"/>
    </location>
</feature>
<comment type="cofactor">
    <cofactor evidence="1">
        <name>Fe cation</name>
        <dbReference type="ChEBI" id="CHEBI:24875"/>
    </cofactor>
</comment>
<dbReference type="EMBL" id="OV696693">
    <property type="protein sequence ID" value="CAH1272659.1"/>
    <property type="molecule type" value="Genomic_DNA"/>
</dbReference>
<feature type="region of interest" description="Disordered" evidence="2">
    <location>
        <begin position="1"/>
        <end position="35"/>
    </location>
</feature>
<dbReference type="Proteomes" id="UP000838412">
    <property type="component" value="Chromosome 8"/>
</dbReference>
<dbReference type="OrthoDB" id="445007at2759"/>
<dbReference type="InterPro" id="IPR008775">
    <property type="entry name" value="Phytyl_CoA_dOase-like"/>
</dbReference>
<dbReference type="Pfam" id="PF05721">
    <property type="entry name" value="PhyH"/>
    <property type="match status" value="1"/>
</dbReference>
<accession>A0A8K0AH84</accession>
<proteinExistence type="predicted"/>
<evidence type="ECO:0000313" key="3">
    <source>
        <dbReference type="EMBL" id="CAH1272659.1"/>
    </source>
</evidence>
<dbReference type="Gene3D" id="2.60.120.620">
    <property type="entry name" value="q2cbj1_9rhob like domain"/>
    <property type="match status" value="1"/>
</dbReference>
<dbReference type="SUPFAM" id="SSF51197">
    <property type="entry name" value="Clavaminate synthase-like"/>
    <property type="match status" value="1"/>
</dbReference>
<keyword evidence="4" id="KW-1185">Reference proteome</keyword>
<evidence type="ECO:0000256" key="2">
    <source>
        <dbReference type="SAM" id="MobiDB-lite"/>
    </source>
</evidence>
<dbReference type="PANTHER" id="PTHR20883:SF46">
    <property type="entry name" value="PHYTANOYL-COA HYDROXYLASE"/>
    <property type="match status" value="1"/>
</dbReference>
<sequence>MSPPQPNGTIHMSTNKMAADPSTSEPVSKKARTGEGLVSTWPKFTHRMDQDEVKTFFKETGYIKVTDFLSEDELTALNRELTRYRRDVVPNIANKDVFYEEKDNPDTIIRLERMQTNDNFFKDLGHSPAFNGLADLLLGEDMEPNNVQFFSKPPGAKPTPPHQDGKYFMHDKGITFWLALDDADEENGCLYYVPGTHLMGELQHEKSAALGFSQGLADYSAEMQEKEACMAAKKGNTTMAEKEVCMAVKKGSLLGHHPYTVHRAGKNSSPTRWRPALGLTYWAKSCQHDEELKRRHKEYQQKLLEELENKGRI</sequence>
<organism evidence="3 4">
    <name type="scientific">Branchiostoma lanceolatum</name>
    <name type="common">Common lancelet</name>
    <name type="synonym">Amphioxus lanceolatum</name>
    <dbReference type="NCBI Taxonomy" id="7740"/>
    <lineage>
        <taxon>Eukaryota</taxon>
        <taxon>Metazoa</taxon>
        <taxon>Chordata</taxon>
        <taxon>Cephalochordata</taxon>
        <taxon>Leptocardii</taxon>
        <taxon>Amphioxiformes</taxon>
        <taxon>Branchiostomatidae</taxon>
        <taxon>Branchiostoma</taxon>
    </lineage>
</organism>
<protein>
    <submittedName>
        <fullName evidence="3">PHYHD1 protein</fullName>
    </submittedName>
</protein>
<reference evidence="3" key="1">
    <citation type="submission" date="2022-01" db="EMBL/GenBank/DDBJ databases">
        <authorList>
            <person name="Braso-Vives M."/>
        </authorList>
    </citation>
    <scope>NUCLEOTIDE SEQUENCE</scope>
</reference>
<dbReference type="PANTHER" id="PTHR20883">
    <property type="entry name" value="PHYTANOYL-COA DIOXYGENASE DOMAIN CONTAINING 1"/>
    <property type="match status" value="1"/>
</dbReference>
<evidence type="ECO:0000313" key="4">
    <source>
        <dbReference type="Proteomes" id="UP000838412"/>
    </source>
</evidence>
<evidence type="ECO:0000256" key="1">
    <source>
        <dbReference type="ARBA" id="ARBA00001962"/>
    </source>
</evidence>
<gene>
    <name evidence="3" type="primary">PHYHD1</name>
    <name evidence="3" type="ORF">BLAG_LOCUS24244</name>
</gene>